<name>A0A967EX02_9PROT</name>
<dbReference type="GO" id="GO:0005886">
    <property type="term" value="C:plasma membrane"/>
    <property type="evidence" value="ECO:0007669"/>
    <property type="project" value="UniProtKB-SubCell"/>
</dbReference>
<evidence type="ECO:0000256" key="5">
    <source>
        <dbReference type="ARBA" id="ARBA00023136"/>
    </source>
</evidence>
<proteinExistence type="predicted"/>
<dbReference type="PANTHER" id="PTHR36115">
    <property type="entry name" value="PROLINE-RICH ANTIGEN HOMOLOG-RELATED"/>
    <property type="match status" value="1"/>
</dbReference>
<evidence type="ECO:0000256" key="4">
    <source>
        <dbReference type="ARBA" id="ARBA00022989"/>
    </source>
</evidence>
<evidence type="ECO:0000256" key="1">
    <source>
        <dbReference type="ARBA" id="ARBA00004651"/>
    </source>
</evidence>
<dbReference type="AlphaFoldDB" id="A0A967EX02"/>
<feature type="transmembrane region" description="Helical" evidence="6">
    <location>
        <begin position="109"/>
        <end position="136"/>
    </location>
</feature>
<evidence type="ECO:0000256" key="2">
    <source>
        <dbReference type="ARBA" id="ARBA00022475"/>
    </source>
</evidence>
<dbReference type="EMBL" id="JAAQPH010000001">
    <property type="protein sequence ID" value="NIA67010.1"/>
    <property type="molecule type" value="Genomic_DNA"/>
</dbReference>
<evidence type="ECO:0000256" key="6">
    <source>
        <dbReference type="SAM" id="Phobius"/>
    </source>
</evidence>
<dbReference type="InterPro" id="IPR010432">
    <property type="entry name" value="RDD"/>
</dbReference>
<feature type="domain" description="RDD" evidence="7">
    <location>
        <begin position="28"/>
        <end position="149"/>
    </location>
</feature>
<dbReference type="Proteomes" id="UP000761264">
    <property type="component" value="Unassembled WGS sequence"/>
</dbReference>
<comment type="caution">
    <text evidence="8">The sequence shown here is derived from an EMBL/GenBank/DDBJ whole genome shotgun (WGS) entry which is preliminary data.</text>
</comment>
<gene>
    <name evidence="8" type="ORF">HBA54_00215</name>
</gene>
<reference evidence="8" key="1">
    <citation type="submission" date="2020-03" db="EMBL/GenBank/DDBJ databases">
        <title>Genome of Pelagibius litoralis DSM 21314T.</title>
        <authorList>
            <person name="Wang G."/>
        </authorList>
    </citation>
    <scope>NUCLEOTIDE SEQUENCE</scope>
    <source>
        <strain evidence="8">DSM 21314</strain>
    </source>
</reference>
<feature type="transmembrane region" description="Helical" evidence="6">
    <location>
        <begin position="32"/>
        <end position="54"/>
    </location>
</feature>
<keyword evidence="3 6" id="KW-0812">Transmembrane</keyword>
<comment type="subcellular location">
    <subcellularLocation>
        <location evidence="1">Cell membrane</location>
        <topology evidence="1">Multi-pass membrane protein</topology>
    </subcellularLocation>
</comment>
<keyword evidence="2" id="KW-1003">Cell membrane</keyword>
<evidence type="ECO:0000313" key="9">
    <source>
        <dbReference type="Proteomes" id="UP000761264"/>
    </source>
</evidence>
<dbReference type="Pfam" id="PF06271">
    <property type="entry name" value="RDD"/>
    <property type="match status" value="1"/>
</dbReference>
<protein>
    <submittedName>
        <fullName evidence="8">RDD family protein</fullName>
    </submittedName>
</protein>
<accession>A0A967EX02</accession>
<dbReference type="RefSeq" id="WP_167220306.1">
    <property type="nucleotide sequence ID" value="NZ_JAAQPH010000001.1"/>
</dbReference>
<dbReference type="PANTHER" id="PTHR36115:SF4">
    <property type="entry name" value="MEMBRANE PROTEIN"/>
    <property type="match status" value="1"/>
</dbReference>
<evidence type="ECO:0000259" key="7">
    <source>
        <dbReference type="Pfam" id="PF06271"/>
    </source>
</evidence>
<keyword evidence="9" id="KW-1185">Reference proteome</keyword>
<dbReference type="InterPro" id="IPR051791">
    <property type="entry name" value="Pra-immunoreactive"/>
</dbReference>
<keyword evidence="4 6" id="KW-1133">Transmembrane helix</keyword>
<organism evidence="8 9">
    <name type="scientific">Pelagibius litoralis</name>
    <dbReference type="NCBI Taxonomy" id="374515"/>
    <lineage>
        <taxon>Bacteria</taxon>
        <taxon>Pseudomonadati</taxon>
        <taxon>Pseudomonadota</taxon>
        <taxon>Alphaproteobacteria</taxon>
        <taxon>Rhodospirillales</taxon>
        <taxon>Rhodovibrionaceae</taxon>
        <taxon>Pelagibius</taxon>
    </lineage>
</organism>
<evidence type="ECO:0000256" key="3">
    <source>
        <dbReference type="ARBA" id="ARBA00022692"/>
    </source>
</evidence>
<sequence>MRSLPEPPWVGTPPPFSTIPGLYTGLLPRRCLAYLVDVTIIAIIGLCLGVVLAIMGLLTLGLLSPVAALILALWPLTYHSLFLAGRGATPGMRLFGVEARSWDGQRLSLLQAVIVTILFYVSVSLTAWLVLLMALFNERGRTLHDILANTLVVRSPG</sequence>
<evidence type="ECO:0000313" key="8">
    <source>
        <dbReference type="EMBL" id="NIA67010.1"/>
    </source>
</evidence>
<feature type="transmembrane region" description="Helical" evidence="6">
    <location>
        <begin position="66"/>
        <end position="89"/>
    </location>
</feature>
<keyword evidence="5 6" id="KW-0472">Membrane</keyword>